<dbReference type="PANTHER" id="PTHR46652">
    <property type="entry name" value="LEUCINE-RICH REPEAT AND IQ DOMAIN-CONTAINING PROTEIN 1-RELATED"/>
    <property type="match status" value="1"/>
</dbReference>
<dbReference type="PANTHER" id="PTHR46652:SF3">
    <property type="entry name" value="LEUCINE-RICH REPEAT-CONTAINING PROTEIN 9"/>
    <property type="match status" value="1"/>
</dbReference>
<dbReference type="AlphaFoldDB" id="A0A7J5AGB4"/>
<evidence type="ECO:0000256" key="2">
    <source>
        <dbReference type="ARBA" id="ARBA00022737"/>
    </source>
</evidence>
<comment type="caution">
    <text evidence="3">The sequence shown here is derived from an EMBL/GenBank/DDBJ whole genome shotgun (WGS) entry which is preliminary data.</text>
</comment>
<dbReference type="Gene3D" id="3.80.10.10">
    <property type="entry name" value="Ribonuclease Inhibitor"/>
    <property type="match status" value="1"/>
</dbReference>
<accession>A0A7J5AGB4</accession>
<reference evidence="3 4" key="1">
    <citation type="submission" date="2019-09" db="EMBL/GenBank/DDBJ databases">
        <title>Flavobacterium sp. nov., isolated from glacier ice.</title>
        <authorList>
            <person name="Liu Q."/>
        </authorList>
    </citation>
    <scope>NUCLEOTIDE SEQUENCE [LARGE SCALE GENOMIC DNA]</scope>
    <source>
        <strain evidence="3 4">NBRC 112527</strain>
    </source>
</reference>
<dbReference type="EMBL" id="WAEM01000002">
    <property type="protein sequence ID" value="KAB1156550.1"/>
    <property type="molecule type" value="Genomic_DNA"/>
</dbReference>
<dbReference type="InterPro" id="IPR001611">
    <property type="entry name" value="Leu-rich_rpt"/>
</dbReference>
<organism evidence="3 4">
    <name type="scientific">Flavobacterium luteum</name>
    <dbReference type="NCBI Taxonomy" id="2026654"/>
    <lineage>
        <taxon>Bacteria</taxon>
        <taxon>Pseudomonadati</taxon>
        <taxon>Bacteroidota</taxon>
        <taxon>Flavobacteriia</taxon>
        <taxon>Flavobacteriales</taxon>
        <taxon>Flavobacteriaceae</taxon>
        <taxon>Flavobacterium</taxon>
    </lineage>
</organism>
<sequence length="288" mass="33566">MITETIDGFKVLEHNDYKSLFMDSSRIDDCINFLFKNNIRKISINYYQGFKTNNLDFLLKIKDFIEGISISGDKFDYSVLNKMIKLKTLQYSDDKNNVINLSNFPDLETLSCDFTLNLKGLESCVNLKKLILSKFNPKVKDLSNFPIFENLTELYLFQTNIISLKGIDRLNNLKKLQLYSGNKLESISDLNYLSNGLEEIEIEKCKKIKDYEVLGNLKLIKRLLILDSNEIPTISFIKNLNNLEFFSFGGTNVVDGDLSYCENINYVGFDNKRHYSHKFEYFKNRKAR</sequence>
<protein>
    <submittedName>
        <fullName evidence="3">Leucine-rich repeat domain-containing protein</fullName>
    </submittedName>
</protein>
<keyword evidence="1" id="KW-0433">Leucine-rich repeat</keyword>
<dbReference type="PROSITE" id="PS51450">
    <property type="entry name" value="LRR"/>
    <property type="match status" value="1"/>
</dbReference>
<evidence type="ECO:0000256" key="1">
    <source>
        <dbReference type="ARBA" id="ARBA00022614"/>
    </source>
</evidence>
<evidence type="ECO:0000313" key="4">
    <source>
        <dbReference type="Proteomes" id="UP000490922"/>
    </source>
</evidence>
<dbReference type="InterPro" id="IPR032675">
    <property type="entry name" value="LRR_dom_sf"/>
</dbReference>
<evidence type="ECO:0000313" key="3">
    <source>
        <dbReference type="EMBL" id="KAB1156550.1"/>
    </source>
</evidence>
<name>A0A7J5AGB4_9FLAO</name>
<dbReference type="Proteomes" id="UP000490922">
    <property type="component" value="Unassembled WGS sequence"/>
</dbReference>
<proteinExistence type="predicted"/>
<dbReference type="OrthoDB" id="9157385at2"/>
<dbReference type="RefSeq" id="WP_151106546.1">
    <property type="nucleotide sequence ID" value="NZ_WAEM01000002.1"/>
</dbReference>
<dbReference type="InterPro" id="IPR050836">
    <property type="entry name" value="SDS22/Internalin_LRR"/>
</dbReference>
<keyword evidence="4" id="KW-1185">Reference proteome</keyword>
<keyword evidence="2" id="KW-0677">Repeat</keyword>
<dbReference type="SUPFAM" id="SSF52058">
    <property type="entry name" value="L domain-like"/>
    <property type="match status" value="1"/>
</dbReference>
<gene>
    <name evidence="3" type="ORF">F6464_04125</name>
</gene>